<name>A0A225WA44_9STRA</name>
<dbReference type="AlphaFoldDB" id="A0A225WA44"/>
<comment type="caution">
    <text evidence="2">The sequence shown here is derived from an EMBL/GenBank/DDBJ whole genome shotgun (WGS) entry which is preliminary data.</text>
</comment>
<evidence type="ECO:0000256" key="1">
    <source>
        <dbReference type="SAM" id="MobiDB-lite"/>
    </source>
</evidence>
<dbReference type="Proteomes" id="UP000198211">
    <property type="component" value="Unassembled WGS sequence"/>
</dbReference>
<dbReference type="Gene3D" id="2.40.70.10">
    <property type="entry name" value="Acid Proteases"/>
    <property type="match status" value="1"/>
</dbReference>
<proteinExistence type="predicted"/>
<dbReference type="EMBL" id="NBNE01001340">
    <property type="protein sequence ID" value="OWZ14432.1"/>
    <property type="molecule type" value="Genomic_DNA"/>
</dbReference>
<dbReference type="InterPro" id="IPR021109">
    <property type="entry name" value="Peptidase_aspartic_dom_sf"/>
</dbReference>
<protein>
    <recommendedName>
        <fullName evidence="4">Aspartic protease</fullName>
    </recommendedName>
</protein>
<gene>
    <name evidence="2" type="ORF">PHMEG_00012096</name>
</gene>
<sequence length="272" mass="29732">MISLDLARRIKLKVRMLADPIKVSGLGGVQSCITAMARVKITLGMNVVYVLNVWLANIGEDLEVLLGMDFMHAAGIRLCVRVGLVRLPDEEMIVMCAGPNHERVGIDVPVHPDEILHLQLGEHAIVRVIYASKSCDVAVMVVNISQSRLWLSTGTVVARIVERDDLFGQEDGNVWSGTSRSTKIPSSLNDRGMNGSWLSSKSPCDHPVYRPQSINGLQICCCVRCQKPPQPERLSPGQFRPVKPGKRSVKTNSDVGTQTCETCDASTQTDTG</sequence>
<keyword evidence="3" id="KW-1185">Reference proteome</keyword>
<dbReference type="OrthoDB" id="128412at2759"/>
<organism evidence="2 3">
    <name type="scientific">Phytophthora megakarya</name>
    <dbReference type="NCBI Taxonomy" id="4795"/>
    <lineage>
        <taxon>Eukaryota</taxon>
        <taxon>Sar</taxon>
        <taxon>Stramenopiles</taxon>
        <taxon>Oomycota</taxon>
        <taxon>Peronosporomycetes</taxon>
        <taxon>Peronosporales</taxon>
        <taxon>Peronosporaceae</taxon>
        <taxon>Phytophthora</taxon>
    </lineage>
</organism>
<dbReference type="Pfam" id="PF13650">
    <property type="entry name" value="Asp_protease_2"/>
    <property type="match status" value="1"/>
</dbReference>
<accession>A0A225WA44</accession>
<evidence type="ECO:0008006" key="4">
    <source>
        <dbReference type="Google" id="ProtNLM"/>
    </source>
</evidence>
<reference evidence="3" key="1">
    <citation type="submission" date="2017-03" db="EMBL/GenBank/DDBJ databases">
        <title>Phytopthora megakarya and P. palmivora, two closely related causual agents of cacao black pod achieved similar genome size and gene model numbers by different mechanisms.</title>
        <authorList>
            <person name="Ali S."/>
            <person name="Shao J."/>
            <person name="Larry D.J."/>
            <person name="Kronmiller B."/>
            <person name="Shen D."/>
            <person name="Strem M.D."/>
            <person name="Melnick R.L."/>
            <person name="Guiltinan M.J."/>
            <person name="Tyler B.M."/>
            <person name="Meinhardt L.W."/>
            <person name="Bailey B.A."/>
        </authorList>
    </citation>
    <scope>NUCLEOTIDE SEQUENCE [LARGE SCALE GENOMIC DNA]</scope>
    <source>
        <strain evidence="3">zdho120</strain>
    </source>
</reference>
<evidence type="ECO:0000313" key="3">
    <source>
        <dbReference type="Proteomes" id="UP000198211"/>
    </source>
</evidence>
<evidence type="ECO:0000313" key="2">
    <source>
        <dbReference type="EMBL" id="OWZ14432.1"/>
    </source>
</evidence>
<feature type="region of interest" description="Disordered" evidence="1">
    <location>
        <begin position="231"/>
        <end position="254"/>
    </location>
</feature>